<dbReference type="SUPFAM" id="SSF63829">
    <property type="entry name" value="Calcium-dependent phosphotriesterase"/>
    <property type="match status" value="1"/>
</dbReference>
<dbReference type="InterPro" id="IPR011042">
    <property type="entry name" value="6-blade_b-propeller_TolB-like"/>
</dbReference>
<dbReference type="AlphaFoldDB" id="M6VL93"/>
<proteinExistence type="predicted"/>
<gene>
    <name evidence="2" type="ORF">LEP1GSC161_2306</name>
</gene>
<dbReference type="Gene3D" id="2.120.10.30">
    <property type="entry name" value="TolB, C-terminal domain"/>
    <property type="match status" value="1"/>
</dbReference>
<protein>
    <submittedName>
        <fullName evidence="2">Beta-propeller repeat protein</fullName>
    </submittedName>
</protein>
<keyword evidence="1" id="KW-0472">Membrane</keyword>
<dbReference type="InterPro" id="IPR010620">
    <property type="entry name" value="SBBP_repeat"/>
</dbReference>
<dbReference type="PANTHER" id="PTHR35580:SF1">
    <property type="entry name" value="PHYTASE-LIKE DOMAIN-CONTAINING PROTEIN"/>
    <property type="match status" value="1"/>
</dbReference>
<evidence type="ECO:0000256" key="1">
    <source>
        <dbReference type="SAM" id="Phobius"/>
    </source>
</evidence>
<name>M6VL93_9LEPT</name>
<dbReference type="Proteomes" id="UP000012149">
    <property type="component" value="Unassembled WGS sequence"/>
</dbReference>
<accession>M6VL93</accession>
<organism evidence="2 3">
    <name type="scientific">Leptospira santarosai str. CBC1416</name>
    <dbReference type="NCBI Taxonomy" id="1193059"/>
    <lineage>
        <taxon>Bacteria</taxon>
        <taxon>Pseudomonadati</taxon>
        <taxon>Spirochaetota</taxon>
        <taxon>Spirochaetia</taxon>
        <taxon>Leptospirales</taxon>
        <taxon>Leptospiraceae</taxon>
        <taxon>Leptospira</taxon>
    </lineage>
</organism>
<comment type="caution">
    <text evidence="2">The sequence shown here is derived from an EMBL/GenBank/DDBJ whole genome shotgun (WGS) entry which is preliminary data.</text>
</comment>
<evidence type="ECO:0000313" key="3">
    <source>
        <dbReference type="Proteomes" id="UP000012149"/>
    </source>
</evidence>
<reference evidence="2 3" key="1">
    <citation type="submission" date="2013-01" db="EMBL/GenBank/DDBJ databases">
        <authorList>
            <person name="Harkins D.M."/>
            <person name="Durkin A.S."/>
            <person name="Brinkac L.M."/>
            <person name="Haft D.H."/>
            <person name="Selengut J.D."/>
            <person name="Sanka R."/>
            <person name="DePew J."/>
            <person name="Purushe J."/>
            <person name="Matthias M.A."/>
            <person name="Vinetz J.M."/>
            <person name="Sutton G.G."/>
            <person name="Nierman W.C."/>
            <person name="Fouts D.E."/>
        </authorList>
    </citation>
    <scope>NUCLEOTIDE SEQUENCE [LARGE SCALE GENOMIC DNA]</scope>
    <source>
        <strain evidence="2 3">CBC1416</strain>
    </source>
</reference>
<sequence>MESWIFLVEEYIGIRRIYYFDSLLFFLFIFIQACSPIGGLLNVSGSDSKANNYWWIGLLQGNNNLSAPIENSIPSNEDIAEENVLYENADVPWTLLVGAPNTSTGGAGLAIDSNGFIYVVGDTTAGIYSENLIGTKDMILAKYNSRKQIIWSKQIGIRGVNLDAADVGVDARGNVYVVASNSIGFGNKSLFAFKFDTNGREIWRRQTNQGGRNNTVNPEKIFVDSAGTTYIVGTSSAPARNFQIDRSDGFLIKIDTQGNWGNISYISIPGEALIVASGIAVSENTGDVFVTGSANANFRTNTTPSIGEYDLFVLKYDRNGNRQLFAQLGQDLSRTAGNSVALDSLGNVFVGGKSNANFDREGEVVNSSRGILVKYDPLGARQWIRYLGPSDGHRTTAVTTLITDAEDNIFTTGKSNHMLDGRQNVIGMDLFLTKHDSLGNVEWTRQIGIQGVMVIGKGIGRDLQGNLYCTGWTDGPIDEIEHQGDGDLFLLKFQ</sequence>
<dbReference type="InterPro" id="IPR052918">
    <property type="entry name" value="Motility_Chemotaxis_Reg"/>
</dbReference>
<keyword evidence="1" id="KW-1133">Transmembrane helix</keyword>
<feature type="transmembrane region" description="Helical" evidence="1">
    <location>
        <begin position="23"/>
        <end position="41"/>
    </location>
</feature>
<dbReference type="EMBL" id="AKWE02000112">
    <property type="protein sequence ID" value="EMO57560.1"/>
    <property type="molecule type" value="Genomic_DNA"/>
</dbReference>
<keyword evidence="1" id="KW-0812">Transmembrane</keyword>
<dbReference type="NCBIfam" id="NF047494">
    <property type="entry name" value="Lepto_SBBP_lipo"/>
    <property type="match status" value="1"/>
</dbReference>
<dbReference type="PANTHER" id="PTHR35580">
    <property type="entry name" value="CELL SURFACE GLYCOPROTEIN (S-LAYER PROTEIN)-LIKE PROTEIN"/>
    <property type="match status" value="1"/>
</dbReference>
<evidence type="ECO:0000313" key="2">
    <source>
        <dbReference type="EMBL" id="EMO57560.1"/>
    </source>
</evidence>
<dbReference type="Pfam" id="PF06739">
    <property type="entry name" value="SBBP"/>
    <property type="match status" value="5"/>
</dbReference>